<dbReference type="SUPFAM" id="SSF109905">
    <property type="entry name" value="Surp module (SWAP domain)"/>
    <property type="match status" value="1"/>
</dbReference>
<keyword evidence="6" id="KW-0508">mRNA splicing</keyword>
<dbReference type="InterPro" id="IPR035967">
    <property type="entry name" value="SWAP/Surp_sf"/>
</dbReference>
<evidence type="ECO:0000256" key="3">
    <source>
        <dbReference type="ARBA" id="ARBA00022884"/>
    </source>
</evidence>
<protein>
    <recommendedName>
        <fullName evidence="7">SURP motif domain-containing protein</fullName>
    </recommendedName>
</protein>
<evidence type="ECO:0000256" key="2">
    <source>
        <dbReference type="ARBA" id="ARBA00022737"/>
    </source>
</evidence>
<gene>
    <name evidence="8" type="ORF">CALMAC_LOCUS8967</name>
</gene>
<evidence type="ECO:0000256" key="5">
    <source>
        <dbReference type="ARBA" id="ARBA00023163"/>
    </source>
</evidence>
<evidence type="ECO:0000259" key="7">
    <source>
        <dbReference type="PROSITE" id="PS50128"/>
    </source>
</evidence>
<dbReference type="InterPro" id="IPR019147">
    <property type="entry name" value="SWAP_N_domain"/>
</dbReference>
<keyword evidence="3" id="KW-0694">RNA-binding</keyword>
<dbReference type="SMART" id="SM00648">
    <property type="entry name" value="SWAP"/>
    <property type="match status" value="1"/>
</dbReference>
<feature type="domain" description="SURP motif" evidence="7">
    <location>
        <begin position="184"/>
        <end position="226"/>
    </location>
</feature>
<dbReference type="SMART" id="SM01141">
    <property type="entry name" value="DRY_EERY"/>
    <property type="match status" value="1"/>
</dbReference>
<keyword evidence="2" id="KW-0677">Repeat</keyword>
<dbReference type="InterPro" id="IPR000061">
    <property type="entry name" value="Surp"/>
</dbReference>
<proteinExistence type="predicted"/>
<evidence type="ECO:0000313" key="8">
    <source>
        <dbReference type="EMBL" id="VEN47087.1"/>
    </source>
</evidence>
<dbReference type="PANTHER" id="PTHR13161:SF15">
    <property type="entry name" value="SPLICING FACTOR, SUPPRESSOR OF WHITE-APRICOT HOMOLOG"/>
    <property type="match status" value="1"/>
</dbReference>
<dbReference type="GO" id="GO:0003723">
    <property type="term" value="F:RNA binding"/>
    <property type="evidence" value="ECO:0007669"/>
    <property type="project" value="UniProtKB-KW"/>
</dbReference>
<organism evidence="8 9">
    <name type="scientific">Callosobruchus maculatus</name>
    <name type="common">Southern cowpea weevil</name>
    <name type="synonym">Pulse bruchid</name>
    <dbReference type="NCBI Taxonomy" id="64391"/>
    <lineage>
        <taxon>Eukaryota</taxon>
        <taxon>Metazoa</taxon>
        <taxon>Ecdysozoa</taxon>
        <taxon>Arthropoda</taxon>
        <taxon>Hexapoda</taxon>
        <taxon>Insecta</taxon>
        <taxon>Pterygota</taxon>
        <taxon>Neoptera</taxon>
        <taxon>Endopterygota</taxon>
        <taxon>Coleoptera</taxon>
        <taxon>Polyphaga</taxon>
        <taxon>Cucujiformia</taxon>
        <taxon>Chrysomeloidea</taxon>
        <taxon>Chrysomelidae</taxon>
        <taxon>Bruchinae</taxon>
        <taxon>Bruchini</taxon>
        <taxon>Callosobruchus</taxon>
    </lineage>
</organism>
<evidence type="ECO:0000256" key="1">
    <source>
        <dbReference type="ARBA" id="ARBA00022664"/>
    </source>
</evidence>
<evidence type="ECO:0000313" key="9">
    <source>
        <dbReference type="Proteomes" id="UP000410492"/>
    </source>
</evidence>
<dbReference type="PANTHER" id="PTHR13161">
    <property type="entry name" value="SPLICING FACTOR SUPPRESSOR OF WHITE APRICOT"/>
    <property type="match status" value="1"/>
</dbReference>
<keyword evidence="9" id="KW-1185">Reference proteome</keyword>
<dbReference type="Gene3D" id="1.10.10.790">
    <property type="entry name" value="Surp module"/>
    <property type="match status" value="1"/>
</dbReference>
<keyword evidence="4" id="KW-0805">Transcription regulation</keyword>
<keyword evidence="5" id="KW-0804">Transcription</keyword>
<sequence length="334" mass="38351">MAHWNGNESGILRKSVPIENHDELLVFGYACKLFRDDEKALYIDQGKHLIPWMGDASLKIDRYDCRGHLSDIRKYEASREGYDATRWLGLSDKERQLEELCDKERYYALEVNEEEEQMYKDEEQKRQMTNAIGYSYDVPLENKSEPEAPVVLGAEEKEEDYVPFPILDVPVDIEIPKTVKENARLEKTAMFVCNQGPQMEILIKAKQADNPQFSFLNQGDPLYKYYRHVLSAFKSGIYKGYEAIMNEKLDTSTDSQAGEGSHYLHPSLLPATSQPGLSQRSIIKFATTCLPHRTQMCSTTSCLVSSIIKIIFEKSGTLTSTSYCDIKLNYYWKL</sequence>
<evidence type="ECO:0000256" key="4">
    <source>
        <dbReference type="ARBA" id="ARBA00023015"/>
    </source>
</evidence>
<name>A0A653CGT8_CALMS</name>
<dbReference type="EMBL" id="CAACVG010007795">
    <property type="protein sequence ID" value="VEN47087.1"/>
    <property type="molecule type" value="Genomic_DNA"/>
</dbReference>
<dbReference type="Proteomes" id="UP000410492">
    <property type="component" value="Unassembled WGS sequence"/>
</dbReference>
<accession>A0A653CGT8</accession>
<dbReference type="Pfam" id="PF09750">
    <property type="entry name" value="DRY_EERY"/>
    <property type="match status" value="1"/>
</dbReference>
<dbReference type="GO" id="GO:0000395">
    <property type="term" value="P:mRNA 5'-splice site recognition"/>
    <property type="evidence" value="ECO:0007669"/>
    <property type="project" value="TreeGrafter"/>
</dbReference>
<dbReference type="AlphaFoldDB" id="A0A653CGT8"/>
<dbReference type="PROSITE" id="PS50128">
    <property type="entry name" value="SURP"/>
    <property type="match status" value="1"/>
</dbReference>
<reference evidence="8 9" key="1">
    <citation type="submission" date="2019-01" db="EMBL/GenBank/DDBJ databases">
        <authorList>
            <person name="Sayadi A."/>
        </authorList>
    </citation>
    <scope>NUCLEOTIDE SEQUENCE [LARGE SCALE GENOMIC DNA]</scope>
</reference>
<dbReference type="InterPro" id="IPR040397">
    <property type="entry name" value="SWAP"/>
</dbReference>
<dbReference type="Pfam" id="PF01805">
    <property type="entry name" value="Surp"/>
    <property type="match status" value="1"/>
</dbReference>
<evidence type="ECO:0000256" key="6">
    <source>
        <dbReference type="ARBA" id="ARBA00023187"/>
    </source>
</evidence>
<keyword evidence="1" id="KW-0507">mRNA processing</keyword>
<dbReference type="OrthoDB" id="5836667at2759"/>